<gene>
    <name evidence="2" type="ORF">V9T40_014629</name>
</gene>
<protein>
    <submittedName>
        <fullName evidence="2">Uncharacterized protein</fullName>
    </submittedName>
</protein>
<dbReference type="EMBL" id="JBBCAQ010000038">
    <property type="protein sequence ID" value="KAK7572157.1"/>
    <property type="molecule type" value="Genomic_DNA"/>
</dbReference>
<accession>A0AAN9XX72</accession>
<dbReference type="Gene3D" id="2.170.270.10">
    <property type="entry name" value="SET domain"/>
    <property type="match status" value="1"/>
</dbReference>
<name>A0AAN9XX72_9HEMI</name>
<dbReference type="Proteomes" id="UP001367676">
    <property type="component" value="Unassembled WGS sequence"/>
</dbReference>
<reference evidence="2 3" key="1">
    <citation type="submission" date="2024-03" db="EMBL/GenBank/DDBJ databases">
        <title>Adaptation during the transition from Ophiocordyceps entomopathogen to insect associate is accompanied by gene loss and intensified selection.</title>
        <authorList>
            <person name="Ward C.M."/>
            <person name="Onetto C.A."/>
            <person name="Borneman A.R."/>
        </authorList>
    </citation>
    <scope>NUCLEOTIDE SEQUENCE [LARGE SCALE GENOMIC DNA]</scope>
    <source>
        <strain evidence="2">AWRI1</strain>
        <tissue evidence="2">Single Adult Female</tissue>
    </source>
</reference>
<comment type="caution">
    <text evidence="2">The sequence shown here is derived from an EMBL/GenBank/DDBJ whole genome shotgun (WGS) entry which is preliminary data.</text>
</comment>
<feature type="region of interest" description="Disordered" evidence="1">
    <location>
        <begin position="1"/>
        <end position="23"/>
    </location>
</feature>
<evidence type="ECO:0000313" key="3">
    <source>
        <dbReference type="Proteomes" id="UP001367676"/>
    </source>
</evidence>
<proteinExistence type="predicted"/>
<dbReference type="InterPro" id="IPR046341">
    <property type="entry name" value="SET_dom_sf"/>
</dbReference>
<evidence type="ECO:0000313" key="2">
    <source>
        <dbReference type="EMBL" id="KAK7572157.1"/>
    </source>
</evidence>
<evidence type="ECO:0000256" key="1">
    <source>
        <dbReference type="SAM" id="MobiDB-lite"/>
    </source>
</evidence>
<sequence length="106" mass="12058">MFRSSEDGEIGLGKQEVNGRDDDSEIIRNVNGFVHSIVDHAAAQLKNQYELLVPHELELRSSGAEGVWTKTTIPRGTKYGPYIGKWLQKPIDMRFAWEAISMLQRQ</sequence>
<organism evidence="2 3">
    <name type="scientific">Parthenolecanium corni</name>
    <dbReference type="NCBI Taxonomy" id="536013"/>
    <lineage>
        <taxon>Eukaryota</taxon>
        <taxon>Metazoa</taxon>
        <taxon>Ecdysozoa</taxon>
        <taxon>Arthropoda</taxon>
        <taxon>Hexapoda</taxon>
        <taxon>Insecta</taxon>
        <taxon>Pterygota</taxon>
        <taxon>Neoptera</taxon>
        <taxon>Paraneoptera</taxon>
        <taxon>Hemiptera</taxon>
        <taxon>Sternorrhyncha</taxon>
        <taxon>Coccoidea</taxon>
        <taxon>Coccidae</taxon>
        <taxon>Parthenolecanium</taxon>
    </lineage>
</organism>
<dbReference type="AlphaFoldDB" id="A0AAN9XX72"/>
<keyword evidence="3" id="KW-1185">Reference proteome</keyword>